<reference evidence="6" key="1">
    <citation type="submission" date="2018-05" db="EMBL/GenBank/DDBJ databases">
        <authorList>
            <person name="Lanie J.A."/>
            <person name="Ng W.-L."/>
            <person name="Kazmierczak K.M."/>
            <person name="Andrzejewski T.M."/>
            <person name="Davidsen T.M."/>
            <person name="Wayne K.J."/>
            <person name="Tettelin H."/>
            <person name="Glass J.I."/>
            <person name="Rusch D."/>
            <person name="Podicherti R."/>
            <person name="Tsui H.-C.T."/>
            <person name="Winkler M.E."/>
        </authorList>
    </citation>
    <scope>NUCLEOTIDE SEQUENCE</scope>
</reference>
<feature type="transmembrane region" description="Helical" evidence="5">
    <location>
        <begin position="166"/>
        <end position="184"/>
    </location>
</feature>
<feature type="transmembrane region" description="Helical" evidence="5">
    <location>
        <begin position="128"/>
        <end position="145"/>
    </location>
</feature>
<evidence type="ECO:0000313" key="6">
    <source>
        <dbReference type="EMBL" id="SUZ71590.1"/>
    </source>
</evidence>
<evidence type="ECO:0000256" key="3">
    <source>
        <dbReference type="ARBA" id="ARBA00022989"/>
    </source>
</evidence>
<keyword evidence="3 5" id="KW-1133">Transmembrane helix</keyword>
<keyword evidence="4 5" id="KW-0472">Membrane</keyword>
<feature type="transmembrane region" description="Helical" evidence="5">
    <location>
        <begin position="294"/>
        <end position="316"/>
    </location>
</feature>
<evidence type="ECO:0008006" key="7">
    <source>
        <dbReference type="Google" id="ProtNLM"/>
    </source>
</evidence>
<keyword evidence="2 5" id="KW-0812">Transmembrane</keyword>
<dbReference type="HAMAP" id="MF_01350">
    <property type="entry name" value="NDH1_NuoH"/>
    <property type="match status" value="1"/>
</dbReference>
<evidence type="ECO:0000256" key="2">
    <source>
        <dbReference type="ARBA" id="ARBA00022692"/>
    </source>
</evidence>
<evidence type="ECO:0000256" key="5">
    <source>
        <dbReference type="SAM" id="Phobius"/>
    </source>
</evidence>
<dbReference type="AlphaFoldDB" id="A0A381PXJ6"/>
<dbReference type="PANTHER" id="PTHR11432">
    <property type="entry name" value="NADH DEHYDROGENASE SUBUNIT 1"/>
    <property type="match status" value="1"/>
</dbReference>
<feature type="transmembrane region" description="Helical" evidence="5">
    <location>
        <begin position="87"/>
        <end position="108"/>
    </location>
</feature>
<sequence length="357" mass="39279">MEIILEIIMIPAVLAIIKIVVIVLMFAMPLGTVLTLMERKWSAMIQDRVGPNRANIGKFTGHGALHLAADGLKSIFKEDTMPKGADGFLYLIAPFFGLIAGIATFAIIPLAGPIGDFTFQVTDIEPGLLFIFAITSLSVYGAVLAGSSSNSKFALLGGTRAAAQMISYEVFMGLALMGVFMVYGTTRVSGIVDGQNEYWLGNLIPMWGVFTQPLGFVLFFTALVAETKRAPFDAPEGESEIVAGYFLEYSGMRWSAFMLAEYVALVGVASLITTLFFGGYHVPWLHLWESAPQWVVTILQVIKFSIFTLFFCWFQIQLRWTVPKFRFDQTMALGWKKLLPLSLANVIVTAFVILAFG</sequence>
<protein>
    <recommendedName>
        <fullName evidence="7">NADH:ubiquinone oxidoreductase subunit 1 (Chain H)</fullName>
    </recommendedName>
</protein>
<dbReference type="GO" id="GO:0009060">
    <property type="term" value="P:aerobic respiration"/>
    <property type="evidence" value="ECO:0007669"/>
    <property type="project" value="TreeGrafter"/>
</dbReference>
<organism evidence="6">
    <name type="scientific">marine metagenome</name>
    <dbReference type="NCBI Taxonomy" id="408172"/>
    <lineage>
        <taxon>unclassified sequences</taxon>
        <taxon>metagenomes</taxon>
        <taxon>ecological metagenomes</taxon>
    </lineage>
</organism>
<evidence type="ECO:0000256" key="1">
    <source>
        <dbReference type="ARBA" id="ARBA00004141"/>
    </source>
</evidence>
<dbReference type="EMBL" id="UINC01001127">
    <property type="protein sequence ID" value="SUZ71590.1"/>
    <property type="molecule type" value="Genomic_DNA"/>
</dbReference>
<dbReference type="PANTHER" id="PTHR11432:SF3">
    <property type="entry name" value="NADH-UBIQUINONE OXIDOREDUCTASE CHAIN 1"/>
    <property type="match status" value="1"/>
</dbReference>
<proteinExistence type="inferred from homology"/>
<name>A0A381PXJ6_9ZZZZ</name>
<dbReference type="GO" id="GO:0003954">
    <property type="term" value="F:NADH dehydrogenase activity"/>
    <property type="evidence" value="ECO:0007669"/>
    <property type="project" value="TreeGrafter"/>
</dbReference>
<gene>
    <name evidence="6" type="ORF">METZ01_LOCUS24444</name>
</gene>
<dbReference type="InterPro" id="IPR001694">
    <property type="entry name" value="NADH_UbQ_OxRdtase_su1/FPO"/>
</dbReference>
<feature type="transmembrane region" description="Helical" evidence="5">
    <location>
        <begin position="204"/>
        <end position="225"/>
    </location>
</feature>
<feature type="transmembrane region" description="Helical" evidence="5">
    <location>
        <begin position="262"/>
        <end position="282"/>
    </location>
</feature>
<feature type="transmembrane region" description="Helical" evidence="5">
    <location>
        <begin position="337"/>
        <end position="356"/>
    </location>
</feature>
<comment type="subcellular location">
    <subcellularLocation>
        <location evidence="1">Membrane</location>
        <topology evidence="1">Multi-pass membrane protein</topology>
    </subcellularLocation>
</comment>
<feature type="transmembrane region" description="Helical" evidence="5">
    <location>
        <begin position="12"/>
        <end position="36"/>
    </location>
</feature>
<evidence type="ECO:0000256" key="4">
    <source>
        <dbReference type="ARBA" id="ARBA00023136"/>
    </source>
</evidence>
<dbReference type="Pfam" id="PF00146">
    <property type="entry name" value="NADHdh"/>
    <property type="match status" value="1"/>
</dbReference>
<dbReference type="GO" id="GO:0016020">
    <property type="term" value="C:membrane"/>
    <property type="evidence" value="ECO:0007669"/>
    <property type="project" value="UniProtKB-SubCell"/>
</dbReference>
<accession>A0A381PXJ6</accession>